<dbReference type="Proteomes" id="UP000605568">
    <property type="component" value="Unassembled WGS sequence"/>
</dbReference>
<protein>
    <submittedName>
        <fullName evidence="4">N-acetyltransferase</fullName>
    </submittedName>
</protein>
<name>A0ABQ3MRS9_9PSEU</name>
<evidence type="ECO:0000313" key="4">
    <source>
        <dbReference type="EMBL" id="GHH54852.1"/>
    </source>
</evidence>
<evidence type="ECO:0000259" key="3">
    <source>
        <dbReference type="PROSITE" id="PS51186"/>
    </source>
</evidence>
<reference evidence="5" key="1">
    <citation type="journal article" date="2019" name="Int. J. Syst. Evol. Microbiol.">
        <title>The Global Catalogue of Microorganisms (GCM) 10K type strain sequencing project: providing services to taxonomists for standard genome sequencing and annotation.</title>
        <authorList>
            <consortium name="The Broad Institute Genomics Platform"/>
            <consortium name="The Broad Institute Genome Sequencing Center for Infectious Disease"/>
            <person name="Wu L."/>
            <person name="Ma J."/>
        </authorList>
    </citation>
    <scope>NUCLEOTIDE SEQUENCE [LARGE SCALE GENOMIC DNA]</scope>
    <source>
        <strain evidence="5">CGMCC 4.7367</strain>
    </source>
</reference>
<evidence type="ECO:0000256" key="1">
    <source>
        <dbReference type="ARBA" id="ARBA00022679"/>
    </source>
</evidence>
<keyword evidence="2" id="KW-0012">Acyltransferase</keyword>
<dbReference type="CDD" id="cd04301">
    <property type="entry name" value="NAT_SF"/>
    <property type="match status" value="1"/>
</dbReference>
<evidence type="ECO:0000313" key="5">
    <source>
        <dbReference type="Proteomes" id="UP000605568"/>
    </source>
</evidence>
<dbReference type="SUPFAM" id="SSF55729">
    <property type="entry name" value="Acyl-CoA N-acyltransferases (Nat)"/>
    <property type="match status" value="1"/>
</dbReference>
<dbReference type="PROSITE" id="PS51186">
    <property type="entry name" value="GNAT"/>
    <property type="match status" value="1"/>
</dbReference>
<gene>
    <name evidence="4" type="ORF">GCM10017774_70450</name>
</gene>
<evidence type="ECO:0000256" key="2">
    <source>
        <dbReference type="ARBA" id="ARBA00023315"/>
    </source>
</evidence>
<dbReference type="EMBL" id="BNAR01000014">
    <property type="protein sequence ID" value="GHH54852.1"/>
    <property type="molecule type" value="Genomic_DNA"/>
</dbReference>
<dbReference type="InterPro" id="IPR000182">
    <property type="entry name" value="GNAT_dom"/>
</dbReference>
<keyword evidence="5" id="KW-1185">Reference proteome</keyword>
<keyword evidence="1" id="KW-0808">Transferase</keyword>
<dbReference type="PANTHER" id="PTHR43877">
    <property type="entry name" value="AMINOALKYLPHOSPHONATE N-ACETYLTRANSFERASE-RELATED-RELATED"/>
    <property type="match status" value="1"/>
</dbReference>
<comment type="caution">
    <text evidence="4">The sequence shown here is derived from an EMBL/GenBank/DDBJ whole genome shotgun (WGS) entry which is preliminary data.</text>
</comment>
<organism evidence="4 5">
    <name type="scientific">Lentzea cavernae</name>
    <dbReference type="NCBI Taxonomy" id="2020703"/>
    <lineage>
        <taxon>Bacteria</taxon>
        <taxon>Bacillati</taxon>
        <taxon>Actinomycetota</taxon>
        <taxon>Actinomycetes</taxon>
        <taxon>Pseudonocardiales</taxon>
        <taxon>Pseudonocardiaceae</taxon>
        <taxon>Lentzea</taxon>
    </lineage>
</organism>
<sequence length="169" mass="18213">MLSIMPSGDAMTVRLAVFDDAPAVAAVHVQTWQSAYRGLVPDAELDNLSVADRTAMWKRAIPRGGVWVAELDGTVVGFAAVGPSDEPDAAFKLYAIYVLPSASGRGLGFELALASLEGRQDVALWVFEENPRARRFYERLGFRADGPVKTETIGGAGLKEIRYRLGVAS</sequence>
<dbReference type="Pfam" id="PF00583">
    <property type="entry name" value="Acetyltransf_1"/>
    <property type="match status" value="1"/>
</dbReference>
<feature type="domain" description="N-acetyltransferase" evidence="3">
    <location>
        <begin position="11"/>
        <end position="164"/>
    </location>
</feature>
<dbReference type="InterPro" id="IPR016181">
    <property type="entry name" value="Acyl_CoA_acyltransferase"/>
</dbReference>
<dbReference type="Gene3D" id="3.40.630.30">
    <property type="match status" value="1"/>
</dbReference>
<proteinExistence type="predicted"/>
<accession>A0ABQ3MRS9</accession>
<dbReference type="InterPro" id="IPR050832">
    <property type="entry name" value="Bact_Acetyltransf"/>
</dbReference>